<dbReference type="GO" id="GO:0098552">
    <property type="term" value="C:side of membrane"/>
    <property type="evidence" value="ECO:0007669"/>
    <property type="project" value="UniProtKB-KW"/>
</dbReference>
<evidence type="ECO:0000256" key="5">
    <source>
        <dbReference type="ARBA" id="ARBA00022729"/>
    </source>
</evidence>
<keyword evidence="4" id="KW-0336">GPI-anchor</keyword>
<keyword evidence="3" id="KW-1003">Cell membrane</keyword>
<evidence type="ECO:0000256" key="1">
    <source>
        <dbReference type="ARBA" id="ARBA00002523"/>
    </source>
</evidence>
<keyword evidence="5 9" id="KW-0732">Signal</keyword>
<evidence type="ECO:0000256" key="4">
    <source>
        <dbReference type="ARBA" id="ARBA00022622"/>
    </source>
</evidence>
<feature type="chain" id="PRO_5012588373" evidence="9">
    <location>
        <begin position="22"/>
        <end position="354"/>
    </location>
</feature>
<evidence type="ECO:0000256" key="2">
    <source>
        <dbReference type="ARBA" id="ARBA00004609"/>
    </source>
</evidence>
<comment type="subcellular location">
    <subcellularLocation>
        <location evidence="2">Cell membrane</location>
        <topology evidence="2">Lipid-anchor</topology>
        <topology evidence="2">GPI-anchor</topology>
    </subcellularLocation>
</comment>
<evidence type="ECO:0000259" key="10">
    <source>
        <dbReference type="Pfam" id="PF13206"/>
    </source>
</evidence>
<dbReference type="GO" id="GO:0005886">
    <property type="term" value="C:plasma membrane"/>
    <property type="evidence" value="ECO:0007669"/>
    <property type="project" value="UniProtKB-SubCell"/>
</dbReference>
<dbReference type="EMBL" id="KX699677">
    <property type="protein sequence ID" value="APD73633.1"/>
    <property type="molecule type" value="Genomic_DNA"/>
</dbReference>
<name>A0A1J0R6Z4_9TRYP</name>
<evidence type="ECO:0000256" key="9">
    <source>
        <dbReference type="SAM" id="SignalP"/>
    </source>
</evidence>
<keyword evidence="7" id="KW-0325">Glycoprotein</keyword>
<evidence type="ECO:0000256" key="8">
    <source>
        <dbReference type="ARBA" id="ARBA00023288"/>
    </source>
</evidence>
<dbReference type="VEuPathDB" id="TriTrypDB:Tb427_000351700"/>
<feature type="domain" description="Trypanosome variant surface glycoprotein B-type N-terminal" evidence="10">
    <location>
        <begin position="14"/>
        <end position="350"/>
    </location>
</feature>
<sequence>MFSQCTRWIAVAIALMVWTESATVNATQADEMDTFFALCDAYEAAKALGAKTYKQQPKPEALTSIENYNMTASSNDWKQLVNAIKKAGGWPQYKAKPENAKINYDWTNDFEAWSAAHEDTKNKNQPWVKQHETFLQVTNLNACAQAINVTAAEAARLWRKSANRPTVGSSNAEDTLRNSVAKALCGPLSPRVGDTLNCGGFPSSVTKTKTTACAESNHGKALSDDLICLCSRTTDGPCLHAAGTKEVIVGDLEDGILAELTAKCPKGVTTLEPDRRMQISLAQLQARIAQQKRTANKVILGKKRGTDCNNASDSCLEYSQYYDAGKSGFWSIPLVKNLVQALNAYKAIEDKGNQ</sequence>
<evidence type="ECO:0000256" key="6">
    <source>
        <dbReference type="ARBA" id="ARBA00023136"/>
    </source>
</evidence>
<evidence type="ECO:0000256" key="7">
    <source>
        <dbReference type="ARBA" id="ARBA00023180"/>
    </source>
</evidence>
<proteinExistence type="predicted"/>
<dbReference type="InterPro" id="IPR025932">
    <property type="entry name" value="Trypano_VSG_B_N_dom"/>
</dbReference>
<feature type="signal peptide" evidence="9">
    <location>
        <begin position="1"/>
        <end position="21"/>
    </location>
</feature>
<keyword evidence="6" id="KW-0472">Membrane</keyword>
<keyword evidence="8" id="KW-0449">Lipoprotein</keyword>
<evidence type="ECO:0000256" key="3">
    <source>
        <dbReference type="ARBA" id="ARBA00022475"/>
    </source>
</evidence>
<dbReference type="Pfam" id="PF13206">
    <property type="entry name" value="VSG_B"/>
    <property type="match status" value="1"/>
</dbReference>
<evidence type="ECO:0000313" key="11">
    <source>
        <dbReference type="EMBL" id="APD73633.1"/>
    </source>
</evidence>
<comment type="function">
    <text evidence="1">VSG forms a coat on the surface of the parasite. The trypanosome evades the immune response of the host by expressing a series of antigenically distinct VSGs from an estimated 1000 VSG genes.</text>
</comment>
<organism evidence="11">
    <name type="scientific">Trypanosoma brucei</name>
    <dbReference type="NCBI Taxonomy" id="5691"/>
    <lineage>
        <taxon>Eukaryota</taxon>
        <taxon>Discoba</taxon>
        <taxon>Euglenozoa</taxon>
        <taxon>Kinetoplastea</taxon>
        <taxon>Metakinetoplastina</taxon>
        <taxon>Trypanosomatida</taxon>
        <taxon>Trypanosomatidae</taxon>
        <taxon>Trypanosoma</taxon>
    </lineage>
</organism>
<dbReference type="AlphaFoldDB" id="A0A1J0R6Z4"/>
<reference evidence="11" key="1">
    <citation type="submission" date="2016-08" db="EMBL/GenBank/DDBJ databases">
        <title>VSG repertoire of Trypanosoma brucei EATRO 1125.</title>
        <authorList>
            <person name="Cross G.A."/>
        </authorList>
    </citation>
    <scope>NUCLEOTIDE SEQUENCE</scope>
    <source>
        <strain evidence="11">EATRO 1125</strain>
    </source>
</reference>
<protein>
    <submittedName>
        <fullName evidence="11">Variant surface glycoprotein 1125.1425</fullName>
    </submittedName>
</protein>
<accession>A0A1J0R6Z4</accession>